<sequence length="166" mass="18911">MRFTKNWRAALAAAVVALLAACASDPARLPTGLTKSQALQQLGAPTASFPLAAGERLQYSRMPMGREVTNVDLDASGRVVSVTQELDERYFDKTIQVDRWTRQDVLQTYGPPYEVTQVSSFAGNIWSWRYRQINNPRILYIYIDPQGVVRRYHSADDPTINDRFRW</sequence>
<name>A0ABT7N9R6_9BURK</name>
<feature type="chain" id="PRO_5045174023" description="Lipoprotein transmembrane" evidence="1">
    <location>
        <begin position="24"/>
        <end position="166"/>
    </location>
</feature>
<accession>A0ABT7N9R6</accession>
<gene>
    <name evidence="2" type="ORF">QTH91_09360</name>
</gene>
<dbReference type="PROSITE" id="PS51257">
    <property type="entry name" value="PROKAR_LIPOPROTEIN"/>
    <property type="match status" value="1"/>
</dbReference>
<dbReference type="Proteomes" id="UP001174908">
    <property type="component" value="Unassembled WGS sequence"/>
</dbReference>
<proteinExistence type="predicted"/>
<reference evidence="2" key="1">
    <citation type="submission" date="2023-06" db="EMBL/GenBank/DDBJ databases">
        <authorList>
            <person name="Jiang Y."/>
            <person name="Liu Q."/>
        </authorList>
    </citation>
    <scope>NUCLEOTIDE SEQUENCE</scope>
    <source>
        <strain evidence="2">CGMCC 1.12089</strain>
    </source>
</reference>
<keyword evidence="3" id="KW-1185">Reference proteome</keyword>
<organism evidence="2 3">
    <name type="scientific">Variovorax dokdonensis</name>
    <dbReference type="NCBI Taxonomy" id="344883"/>
    <lineage>
        <taxon>Bacteria</taxon>
        <taxon>Pseudomonadati</taxon>
        <taxon>Pseudomonadota</taxon>
        <taxon>Betaproteobacteria</taxon>
        <taxon>Burkholderiales</taxon>
        <taxon>Comamonadaceae</taxon>
        <taxon>Variovorax</taxon>
    </lineage>
</organism>
<evidence type="ECO:0000313" key="2">
    <source>
        <dbReference type="EMBL" id="MDM0044687.1"/>
    </source>
</evidence>
<keyword evidence="1" id="KW-0732">Signal</keyword>
<evidence type="ECO:0008006" key="4">
    <source>
        <dbReference type="Google" id="ProtNLM"/>
    </source>
</evidence>
<evidence type="ECO:0000313" key="3">
    <source>
        <dbReference type="Proteomes" id="UP001174908"/>
    </source>
</evidence>
<feature type="signal peptide" evidence="1">
    <location>
        <begin position="1"/>
        <end position="23"/>
    </location>
</feature>
<dbReference type="EMBL" id="JASZYV010000002">
    <property type="protein sequence ID" value="MDM0044687.1"/>
    <property type="molecule type" value="Genomic_DNA"/>
</dbReference>
<protein>
    <recommendedName>
        <fullName evidence="4">Lipoprotein transmembrane</fullName>
    </recommendedName>
</protein>
<evidence type="ECO:0000256" key="1">
    <source>
        <dbReference type="SAM" id="SignalP"/>
    </source>
</evidence>
<dbReference type="RefSeq" id="WP_286659806.1">
    <property type="nucleotide sequence ID" value="NZ_JASZYV010000002.1"/>
</dbReference>
<comment type="caution">
    <text evidence="2">The sequence shown here is derived from an EMBL/GenBank/DDBJ whole genome shotgun (WGS) entry which is preliminary data.</text>
</comment>